<gene>
    <name evidence="3" type="ORF">DJ013_18415</name>
</gene>
<sequence>MRKQSRILALGVLALSMFAFSCDDNDSTPKGDINDPDQAQGSLSFGITDAPIDQADVSAAFITVTEIKVDGQTFSGFQGPQTFNLLELQNGNSLDLGQGNVAAGSYSSLELVIDAESDATGSGPGCYILKTDGTKEKLELASGTATSITMAPSDFKVEENANTEIIMDFDLRKSVKSSGDDYSFVTNNELNAAVRAENKAMTGAIKGQIDNAAAASGKVVVYVYEKGTFDASTETSGQGSSDVMYANAVSSAKVNADGTFNLSFLSEGNYEIQCDMPEENDSGLGLSTLLELESNADLSNVGVNAGAETNLNLSLKLEGLLGAK</sequence>
<keyword evidence="4" id="KW-1185">Reference proteome</keyword>
<dbReference type="KEGG" id="als:DJ013_18415"/>
<organism evidence="3 4">
    <name type="scientific">Arcticibacterium luteifluviistationis</name>
    <dbReference type="NCBI Taxonomy" id="1784714"/>
    <lineage>
        <taxon>Bacteria</taxon>
        <taxon>Pseudomonadati</taxon>
        <taxon>Bacteroidota</taxon>
        <taxon>Cytophagia</taxon>
        <taxon>Cytophagales</taxon>
        <taxon>Leadbetterellaceae</taxon>
        <taxon>Arcticibacterium</taxon>
    </lineage>
</organism>
<dbReference type="OrthoDB" id="2111471at2"/>
<feature type="domain" description="DUF4382" evidence="2">
    <location>
        <begin position="40"/>
        <end position="180"/>
    </location>
</feature>
<dbReference type="InterPro" id="IPR025491">
    <property type="entry name" value="DUF4382"/>
</dbReference>
<evidence type="ECO:0000256" key="1">
    <source>
        <dbReference type="SAM" id="SignalP"/>
    </source>
</evidence>
<proteinExistence type="predicted"/>
<feature type="chain" id="PRO_5016454494" description="DUF4382 domain-containing protein" evidence="1">
    <location>
        <begin position="22"/>
        <end position="324"/>
    </location>
</feature>
<accession>A0A2Z4GGA7</accession>
<keyword evidence="1" id="KW-0732">Signal</keyword>
<evidence type="ECO:0000313" key="4">
    <source>
        <dbReference type="Proteomes" id="UP000249873"/>
    </source>
</evidence>
<dbReference type="Proteomes" id="UP000249873">
    <property type="component" value="Chromosome"/>
</dbReference>
<feature type="signal peptide" evidence="1">
    <location>
        <begin position="1"/>
        <end position="21"/>
    </location>
</feature>
<evidence type="ECO:0000313" key="3">
    <source>
        <dbReference type="EMBL" id="AWW00035.1"/>
    </source>
</evidence>
<protein>
    <recommendedName>
        <fullName evidence="2">DUF4382 domain-containing protein</fullName>
    </recommendedName>
</protein>
<evidence type="ECO:0000259" key="2">
    <source>
        <dbReference type="Pfam" id="PF14321"/>
    </source>
</evidence>
<dbReference type="PROSITE" id="PS51257">
    <property type="entry name" value="PROKAR_LIPOPROTEIN"/>
    <property type="match status" value="1"/>
</dbReference>
<dbReference type="EMBL" id="CP029480">
    <property type="protein sequence ID" value="AWW00035.1"/>
    <property type="molecule type" value="Genomic_DNA"/>
</dbReference>
<dbReference type="AlphaFoldDB" id="A0A2Z4GGA7"/>
<reference evidence="3 4" key="1">
    <citation type="submission" date="2018-05" db="EMBL/GenBank/DDBJ databases">
        <title>Complete genome sequence of Arcticibacterium luteifluviistationis SM1504T, a cytophagaceae bacterium isolated from Arctic surface seawater.</title>
        <authorList>
            <person name="Li Y."/>
            <person name="Qin Q.-L."/>
        </authorList>
    </citation>
    <scope>NUCLEOTIDE SEQUENCE [LARGE SCALE GENOMIC DNA]</scope>
    <source>
        <strain evidence="3 4">SM1504</strain>
    </source>
</reference>
<dbReference type="RefSeq" id="WP_111373402.1">
    <property type="nucleotide sequence ID" value="NZ_CP029480.1"/>
</dbReference>
<dbReference type="Pfam" id="PF14321">
    <property type="entry name" value="DUF4382"/>
    <property type="match status" value="1"/>
</dbReference>
<name>A0A2Z4GGA7_9BACT</name>